<keyword evidence="9" id="KW-0732">Signal</keyword>
<comment type="similarity">
    <text evidence="8">Belongs to the glycosyl hydrolase 18 family.</text>
</comment>
<dbReference type="Pfam" id="PF00704">
    <property type="entry name" value="Glyco_hydro_18"/>
    <property type="match status" value="1"/>
</dbReference>
<evidence type="ECO:0000256" key="4">
    <source>
        <dbReference type="ARBA" id="ARBA00023277"/>
    </source>
</evidence>
<keyword evidence="2 7" id="KW-0378">Hydrolase</keyword>
<dbReference type="SMART" id="SM00636">
    <property type="entry name" value="Glyco_18"/>
    <property type="match status" value="1"/>
</dbReference>
<dbReference type="STRING" id="703135.A0A2A9NSN7"/>
<evidence type="ECO:0000256" key="8">
    <source>
        <dbReference type="RuleBase" id="RU004453"/>
    </source>
</evidence>
<accession>A0A2A9NSN7</accession>
<evidence type="ECO:0000313" key="12">
    <source>
        <dbReference type="Proteomes" id="UP000242287"/>
    </source>
</evidence>
<feature type="domain" description="GH18" evidence="10">
    <location>
        <begin position="30"/>
        <end position="414"/>
    </location>
</feature>
<keyword evidence="4" id="KW-0119">Carbohydrate metabolism</keyword>
<keyword evidence="12" id="KW-1185">Reference proteome</keyword>
<dbReference type="EMBL" id="KZ301989">
    <property type="protein sequence ID" value="PFH51321.1"/>
    <property type="molecule type" value="Genomic_DNA"/>
</dbReference>
<keyword evidence="6" id="KW-0624">Polysaccharide degradation</keyword>
<evidence type="ECO:0000256" key="5">
    <source>
        <dbReference type="ARBA" id="ARBA00023295"/>
    </source>
</evidence>
<dbReference type="InterPro" id="IPR029070">
    <property type="entry name" value="Chitinase_insertion_sf"/>
</dbReference>
<reference evidence="11 12" key="1">
    <citation type="submission" date="2014-02" db="EMBL/GenBank/DDBJ databases">
        <title>Transposable element dynamics among asymbiotic and ectomycorrhizal Amanita fungi.</title>
        <authorList>
            <consortium name="DOE Joint Genome Institute"/>
            <person name="Hess J."/>
            <person name="Skrede I."/>
            <person name="Wolfe B."/>
            <person name="LaButti K."/>
            <person name="Ohm R.A."/>
            <person name="Grigoriev I.V."/>
            <person name="Pringle A."/>
        </authorList>
    </citation>
    <scope>NUCLEOTIDE SEQUENCE [LARGE SCALE GENOMIC DNA]</scope>
    <source>
        <strain evidence="11 12">SKay4041</strain>
    </source>
</reference>
<dbReference type="GO" id="GO:0000272">
    <property type="term" value="P:polysaccharide catabolic process"/>
    <property type="evidence" value="ECO:0007669"/>
    <property type="project" value="UniProtKB-KW"/>
</dbReference>
<keyword evidence="3" id="KW-0146">Chitin degradation</keyword>
<evidence type="ECO:0000256" key="2">
    <source>
        <dbReference type="ARBA" id="ARBA00022801"/>
    </source>
</evidence>
<evidence type="ECO:0000256" key="1">
    <source>
        <dbReference type="ARBA" id="ARBA00000822"/>
    </source>
</evidence>
<keyword evidence="5 7" id="KW-0326">Glycosidase</keyword>
<dbReference type="SUPFAM" id="SSF51445">
    <property type="entry name" value="(Trans)glycosidases"/>
    <property type="match status" value="1"/>
</dbReference>
<dbReference type="OrthoDB" id="73875at2759"/>
<dbReference type="PANTHER" id="PTHR11177:SF392">
    <property type="entry name" value="HAP41P"/>
    <property type="match status" value="1"/>
</dbReference>
<dbReference type="PROSITE" id="PS01095">
    <property type="entry name" value="GH18_1"/>
    <property type="match status" value="1"/>
</dbReference>
<dbReference type="GO" id="GO:0006032">
    <property type="term" value="P:chitin catabolic process"/>
    <property type="evidence" value="ECO:0007669"/>
    <property type="project" value="UniProtKB-KW"/>
</dbReference>
<proteinExistence type="inferred from homology"/>
<dbReference type="Gene3D" id="3.20.20.80">
    <property type="entry name" value="Glycosidases"/>
    <property type="match status" value="1"/>
</dbReference>
<organism evidence="11 12">
    <name type="scientific">Amanita thiersii Skay4041</name>
    <dbReference type="NCBI Taxonomy" id="703135"/>
    <lineage>
        <taxon>Eukaryota</taxon>
        <taxon>Fungi</taxon>
        <taxon>Dikarya</taxon>
        <taxon>Basidiomycota</taxon>
        <taxon>Agaricomycotina</taxon>
        <taxon>Agaricomycetes</taxon>
        <taxon>Agaricomycetidae</taxon>
        <taxon>Agaricales</taxon>
        <taxon>Pluteineae</taxon>
        <taxon>Amanitaceae</taxon>
        <taxon>Amanita</taxon>
    </lineage>
</organism>
<dbReference type="InterPro" id="IPR001579">
    <property type="entry name" value="Glyco_hydro_18_chit_AS"/>
</dbReference>
<feature type="chain" id="PRO_5013038374" evidence="9">
    <location>
        <begin position="27"/>
        <end position="414"/>
    </location>
</feature>
<evidence type="ECO:0000259" key="10">
    <source>
        <dbReference type="PROSITE" id="PS51910"/>
    </source>
</evidence>
<dbReference type="InterPro" id="IPR011583">
    <property type="entry name" value="Chitinase_II/V-like_cat"/>
</dbReference>
<feature type="signal peptide" evidence="9">
    <location>
        <begin position="1"/>
        <end position="26"/>
    </location>
</feature>
<evidence type="ECO:0000256" key="7">
    <source>
        <dbReference type="RuleBase" id="RU000489"/>
    </source>
</evidence>
<dbReference type="AlphaFoldDB" id="A0A2A9NSN7"/>
<dbReference type="GO" id="GO:0005576">
    <property type="term" value="C:extracellular region"/>
    <property type="evidence" value="ECO:0007669"/>
    <property type="project" value="TreeGrafter"/>
</dbReference>
<gene>
    <name evidence="11" type="ORF">AMATHDRAFT_59398</name>
</gene>
<evidence type="ECO:0000313" key="11">
    <source>
        <dbReference type="EMBL" id="PFH51321.1"/>
    </source>
</evidence>
<evidence type="ECO:0000256" key="6">
    <source>
        <dbReference type="ARBA" id="ARBA00023326"/>
    </source>
</evidence>
<protein>
    <submittedName>
        <fullName evidence="11">Glycoside hydrolase family 18 protein</fullName>
    </submittedName>
</protein>
<dbReference type="InterPro" id="IPR001223">
    <property type="entry name" value="Glyco_hydro18_cat"/>
</dbReference>
<comment type="catalytic activity">
    <reaction evidence="1">
        <text>Random endo-hydrolysis of N-acetyl-beta-D-glucosaminide (1-&gt;4)-beta-linkages in chitin and chitodextrins.</text>
        <dbReference type="EC" id="3.2.1.14"/>
    </reaction>
</comment>
<dbReference type="PANTHER" id="PTHR11177">
    <property type="entry name" value="CHITINASE"/>
    <property type="match status" value="1"/>
</dbReference>
<evidence type="ECO:0000256" key="3">
    <source>
        <dbReference type="ARBA" id="ARBA00023024"/>
    </source>
</evidence>
<dbReference type="SUPFAM" id="SSF54556">
    <property type="entry name" value="Chitinase insertion domain"/>
    <property type="match status" value="1"/>
</dbReference>
<dbReference type="InterPro" id="IPR017853">
    <property type="entry name" value="GH"/>
</dbReference>
<dbReference type="InterPro" id="IPR050314">
    <property type="entry name" value="Glycosyl_Hydrlase_18"/>
</dbReference>
<dbReference type="GO" id="GO:0008061">
    <property type="term" value="F:chitin binding"/>
    <property type="evidence" value="ECO:0007669"/>
    <property type="project" value="InterPro"/>
</dbReference>
<name>A0A2A9NSN7_9AGAR</name>
<dbReference type="Proteomes" id="UP000242287">
    <property type="component" value="Unassembled WGS sequence"/>
</dbReference>
<dbReference type="GO" id="GO:0008843">
    <property type="term" value="F:endochitinase activity"/>
    <property type="evidence" value="ECO:0007669"/>
    <property type="project" value="UniProtKB-EC"/>
</dbReference>
<evidence type="ECO:0000256" key="9">
    <source>
        <dbReference type="SAM" id="SignalP"/>
    </source>
</evidence>
<dbReference type="PROSITE" id="PS51910">
    <property type="entry name" value="GH18_2"/>
    <property type="match status" value="1"/>
</dbReference>
<dbReference type="Gene3D" id="3.10.50.10">
    <property type="match status" value="1"/>
</dbReference>
<sequence>MIKSIPFCSLSLLFAVLSLPVVQTGATPAKIASAWYAGWHADSQPAFPLTQVTWSKYTHMTYAFAETAPDVGTLSLMGSNPDLLPQFVAQAHQHGVKALVSVGGWTGSRWWSSNVASAKNRTAFVKTLASFASKYKLDGLDFDWEYPGNQGIGCNTISSKDTDNFLAFIQELRKDPIGSKLILSAATATAPFVDAKGDPSSNVSGFGKVLDFIAVMNYDIWGPWSPTVGPNAPLDDSCAAPENQMGSATSAVQKWHAAGIPLSKLVLGVPSYGHSFRVRHANAFVNGKLPPFPTFDSSNPPIGDAWDDPAGIDECGIQQQSGGVVNFWGLISQGYLNNNGTFKNGIAYRFDSCSQTAYVYNKTTEIMVSFDDAKAFSAKGKFIKSRGIRGFSMWEAGGDFHDILLNSIRQSAGF</sequence>